<dbReference type="OrthoDB" id="4709096at2"/>
<dbReference type="SUPFAM" id="SSF55961">
    <property type="entry name" value="Bet v1-like"/>
    <property type="match status" value="1"/>
</dbReference>
<evidence type="ECO:0000313" key="1">
    <source>
        <dbReference type="EMBL" id="BBZ35440.1"/>
    </source>
</evidence>
<sequence length="166" mass="18683">MDYTVTFDVPVEQVYADFTSRKYWDSLMAAYGWLTPQSEVTHFSSNGSGTDIVFRQLLPRSELPPIARSVMPADMVITREQHFDPFDDAQRRVTGSYRATVPRGPGHFGGQYLLTEGESGTQMRLASVCKVTIPLIGGTLEQLILSNITMLFDAERQFMADWVAQH</sequence>
<dbReference type="AlphaFoldDB" id="A0A7I7Y1A9"/>
<dbReference type="EMBL" id="AP022612">
    <property type="protein sequence ID" value="BBZ35440.1"/>
    <property type="molecule type" value="Genomic_DNA"/>
</dbReference>
<dbReference type="Proteomes" id="UP000466931">
    <property type="component" value="Chromosome"/>
</dbReference>
<organism evidence="1 2">
    <name type="scientific">Mycolicibacterium confluentis</name>
    <dbReference type="NCBI Taxonomy" id="28047"/>
    <lineage>
        <taxon>Bacteria</taxon>
        <taxon>Bacillati</taxon>
        <taxon>Actinomycetota</taxon>
        <taxon>Actinomycetes</taxon>
        <taxon>Mycobacteriales</taxon>
        <taxon>Mycobacteriaceae</taxon>
        <taxon>Mycolicibacterium</taxon>
    </lineage>
</organism>
<dbReference type="Pfam" id="PF10698">
    <property type="entry name" value="DUF2505"/>
    <property type="match status" value="1"/>
</dbReference>
<dbReference type="InterPro" id="IPR019639">
    <property type="entry name" value="DUF2505"/>
</dbReference>
<keyword evidence="2" id="KW-1185">Reference proteome</keyword>
<protein>
    <submittedName>
        <fullName evidence="1">Uncharacterized protein</fullName>
    </submittedName>
</protein>
<reference evidence="1" key="2">
    <citation type="submission" date="2020-02" db="EMBL/GenBank/DDBJ databases">
        <authorList>
            <person name="Matsumoto Y."/>
            <person name="Motooka D."/>
            <person name="Nakamura S."/>
        </authorList>
    </citation>
    <scope>NUCLEOTIDE SEQUENCE</scope>
    <source>
        <strain evidence="1">JCM 13671</strain>
    </source>
</reference>
<name>A0A7I7Y1A9_9MYCO</name>
<gene>
    <name evidence="1" type="ORF">MCNF_40450</name>
</gene>
<proteinExistence type="predicted"/>
<accession>A0A7I7Y1A9</accession>
<evidence type="ECO:0000313" key="2">
    <source>
        <dbReference type="Proteomes" id="UP000466931"/>
    </source>
</evidence>
<reference evidence="1" key="1">
    <citation type="journal article" date="2019" name="Emerg. Microbes Infect.">
        <title>Comprehensive subspecies identification of 175 nontuberculous mycobacteria species based on 7547 genomic profiles.</title>
        <authorList>
            <person name="Matsumoto Y."/>
            <person name="Kinjo T."/>
            <person name="Motooka D."/>
            <person name="Nabeya D."/>
            <person name="Jung N."/>
            <person name="Uechi K."/>
            <person name="Horii T."/>
            <person name="Iida T."/>
            <person name="Fujita J."/>
            <person name="Nakamura S."/>
        </authorList>
    </citation>
    <scope>NUCLEOTIDE SEQUENCE [LARGE SCALE GENOMIC DNA]</scope>
    <source>
        <strain evidence="1">JCM 13671</strain>
    </source>
</reference>